<dbReference type="SUPFAM" id="SSF47413">
    <property type="entry name" value="lambda repressor-like DNA-binding domains"/>
    <property type="match status" value="1"/>
</dbReference>
<dbReference type="EMBL" id="JABXXP010000220">
    <property type="protein sequence ID" value="NVN11655.1"/>
    <property type="molecule type" value="Genomic_DNA"/>
</dbReference>
<name>A0A7Y7IXK4_9PROT</name>
<dbReference type="InterPro" id="IPR001387">
    <property type="entry name" value="Cro/C1-type_HTH"/>
</dbReference>
<feature type="domain" description="HTH cro/C1-type" evidence="1">
    <location>
        <begin position="8"/>
        <end position="38"/>
    </location>
</feature>
<dbReference type="Gene3D" id="1.10.260.40">
    <property type="entry name" value="lambda repressor-like DNA-binding domains"/>
    <property type="match status" value="1"/>
</dbReference>
<organism evidence="2 3">
    <name type="scientific">Nguyenibacter vanlangensis</name>
    <dbReference type="NCBI Taxonomy" id="1216886"/>
    <lineage>
        <taxon>Bacteria</taxon>
        <taxon>Pseudomonadati</taxon>
        <taxon>Pseudomonadota</taxon>
        <taxon>Alphaproteobacteria</taxon>
        <taxon>Acetobacterales</taxon>
        <taxon>Acetobacteraceae</taxon>
        <taxon>Nguyenibacter</taxon>
    </lineage>
</organism>
<dbReference type="AlphaFoldDB" id="A0A7Y7IXK4"/>
<protein>
    <submittedName>
        <fullName evidence="2">Helix-turn-helix transcriptional regulator</fullName>
    </submittedName>
</protein>
<dbReference type="GO" id="GO:0003677">
    <property type="term" value="F:DNA binding"/>
    <property type="evidence" value="ECO:0007669"/>
    <property type="project" value="InterPro"/>
</dbReference>
<dbReference type="CDD" id="cd00093">
    <property type="entry name" value="HTH_XRE"/>
    <property type="match status" value="1"/>
</dbReference>
<evidence type="ECO:0000259" key="1">
    <source>
        <dbReference type="PROSITE" id="PS50943"/>
    </source>
</evidence>
<dbReference type="Proteomes" id="UP000534870">
    <property type="component" value="Unassembled WGS sequence"/>
</dbReference>
<dbReference type="InterPro" id="IPR010982">
    <property type="entry name" value="Lambda_DNA-bd_dom_sf"/>
</dbReference>
<evidence type="ECO:0000313" key="3">
    <source>
        <dbReference type="Proteomes" id="UP000534870"/>
    </source>
</evidence>
<dbReference type="RefSeq" id="WP_176640350.1">
    <property type="nucleotide sequence ID" value="NZ_JABXXP010000220.1"/>
</dbReference>
<comment type="caution">
    <text evidence="2">The sequence shown here is derived from an EMBL/GenBank/DDBJ whole genome shotgun (WGS) entry which is preliminary data.</text>
</comment>
<reference evidence="2 3" key="1">
    <citation type="submission" date="2020-06" db="EMBL/GenBank/DDBJ databases">
        <title>Description of novel acetic acid bacteria.</title>
        <authorList>
            <person name="Sombolestani A."/>
        </authorList>
    </citation>
    <scope>NUCLEOTIDE SEQUENCE [LARGE SCALE GENOMIC DNA]</scope>
    <source>
        <strain evidence="2 3">LMG 31431</strain>
    </source>
</reference>
<dbReference type="PROSITE" id="PS50943">
    <property type="entry name" value="HTH_CROC1"/>
    <property type="match status" value="1"/>
</dbReference>
<proteinExistence type="predicted"/>
<dbReference type="Pfam" id="PF01381">
    <property type="entry name" value="HTH_3"/>
    <property type="match status" value="1"/>
</dbReference>
<sequence length="115" mass="12568">MSVTSDQIRAARALLHLPQEELARRARVSVVTIRRLESPLAAARVAPPASDTIRQALEQAGVEFIPHGVRRRQPEQDKTALLSRLQAISRASAARLQGIAPLTDEDLYDDNGLPA</sequence>
<gene>
    <name evidence="2" type="ORF">HUK84_11070</name>
</gene>
<evidence type="ECO:0000313" key="2">
    <source>
        <dbReference type="EMBL" id="NVN11655.1"/>
    </source>
</evidence>
<accession>A0A7Y7IXK4</accession>